<evidence type="ECO:0000313" key="3">
    <source>
        <dbReference type="Proteomes" id="UP001277761"/>
    </source>
</evidence>
<comment type="caution">
    <text evidence="2">The sequence shown here is derived from an EMBL/GenBank/DDBJ whole genome shotgun (WGS) entry which is preliminary data.</text>
</comment>
<evidence type="ECO:0000313" key="2">
    <source>
        <dbReference type="EMBL" id="MDX8152772.1"/>
    </source>
</evidence>
<keyword evidence="3" id="KW-1185">Reference proteome</keyword>
<gene>
    <name evidence="2" type="ORF">SK069_14295</name>
</gene>
<reference evidence="2 3" key="1">
    <citation type="submission" date="2023-11" db="EMBL/GenBank/DDBJ databases">
        <authorList>
            <person name="Xu M."/>
            <person name="Jiang T."/>
        </authorList>
    </citation>
    <scope>NUCLEOTIDE SEQUENCE [LARGE SCALE GENOMIC DNA]</scope>
    <source>
        <strain evidence="2 3">SD</strain>
    </source>
</reference>
<sequence length="433" mass="46420">MAIDRETSGFGARPGWRAPKGGRGARRNGAPTRTPPAASDPAAPDAAAVDPAVAGLARLAGLGEDATRRLARQELPTPGAPDAIPAALRAVGAVAGELERERDAERRRADTAEQRRTRDAERQAVALERARAAETRQRTKAGTEQGERQRLTGELERAHGELAQLRAEAASRRRTDEASEAAASPGETSASGRGGASSARERDAEHEGLVARVADLERQLDERGQALDVLTGRAEAAEAEQARLLVETRRLRRQAIEAGADVDLVDPEDVAPLRIDDLPEVRTCLEAVQLAARHAQHLVYTDRAFETARSAPYDEPRKLLRDLVALDRVAAAWNAPGGTGRPIRDVARDEGLEWADDVSATALGQHPREYLFVHAGRQLWAGPHVKVATGRGMRRTCRVYLALVKGDEADLAGLPRGAYVGPVGKHLSDSTTG</sequence>
<dbReference type="RefSeq" id="WP_319954928.1">
    <property type="nucleotide sequence ID" value="NZ_JAXAVX010000008.1"/>
</dbReference>
<feature type="compositionally biased region" description="Low complexity" evidence="1">
    <location>
        <begin position="30"/>
        <end position="49"/>
    </location>
</feature>
<feature type="region of interest" description="Disordered" evidence="1">
    <location>
        <begin position="1"/>
        <end position="49"/>
    </location>
</feature>
<feature type="compositionally biased region" description="Basic and acidic residues" evidence="1">
    <location>
        <begin position="145"/>
        <end position="160"/>
    </location>
</feature>
<evidence type="ECO:0000256" key="1">
    <source>
        <dbReference type="SAM" id="MobiDB-lite"/>
    </source>
</evidence>
<proteinExistence type="predicted"/>
<feature type="compositionally biased region" description="Basic and acidic residues" evidence="1">
    <location>
        <begin position="97"/>
        <end position="137"/>
    </location>
</feature>
<organism evidence="2 3">
    <name type="scientific">Patulibacter brassicae</name>
    <dbReference type="NCBI Taxonomy" id="1705717"/>
    <lineage>
        <taxon>Bacteria</taxon>
        <taxon>Bacillati</taxon>
        <taxon>Actinomycetota</taxon>
        <taxon>Thermoleophilia</taxon>
        <taxon>Solirubrobacterales</taxon>
        <taxon>Patulibacteraceae</taxon>
        <taxon>Patulibacter</taxon>
    </lineage>
</organism>
<dbReference type="Proteomes" id="UP001277761">
    <property type="component" value="Unassembled WGS sequence"/>
</dbReference>
<dbReference type="EMBL" id="JAXAVX010000008">
    <property type="protein sequence ID" value="MDX8152772.1"/>
    <property type="molecule type" value="Genomic_DNA"/>
</dbReference>
<feature type="region of interest" description="Disordered" evidence="1">
    <location>
        <begin position="95"/>
        <end position="206"/>
    </location>
</feature>
<protein>
    <submittedName>
        <fullName evidence="2">Uncharacterized protein</fullName>
    </submittedName>
</protein>
<accession>A0ABU4VLP1</accession>
<name>A0ABU4VLP1_9ACTN</name>